<dbReference type="Proteomes" id="UP000037558">
    <property type="component" value="Unassembled WGS sequence"/>
</dbReference>
<comment type="caution">
    <text evidence="2">The sequence shown here is derived from an EMBL/GenBank/DDBJ whole genome shotgun (WGS) entry which is preliminary data.</text>
</comment>
<dbReference type="STRING" id="284581.AMD01_03475"/>
<keyword evidence="1" id="KW-1133">Transmembrane helix</keyword>
<feature type="transmembrane region" description="Helical" evidence="1">
    <location>
        <begin position="81"/>
        <end position="99"/>
    </location>
</feature>
<keyword evidence="1" id="KW-0472">Membrane</keyword>
<feature type="transmembrane region" description="Helical" evidence="1">
    <location>
        <begin position="20"/>
        <end position="39"/>
    </location>
</feature>
<dbReference type="AlphaFoldDB" id="A0A0M0LIR0"/>
<sequence>MDVIKSAYQRRKVRMEKIQFSSLQVFLGFLYALFMMVWIKKVNEFQHFWLQTALLLLGMFFIVNVQSFFASAQQHDARIHGVWRFVLFLLGVGIYYLLFHFM</sequence>
<accession>A0A0M0LIR0</accession>
<organism evidence="2 3">
    <name type="scientific">Priestia koreensis</name>
    <dbReference type="NCBI Taxonomy" id="284581"/>
    <lineage>
        <taxon>Bacteria</taxon>
        <taxon>Bacillati</taxon>
        <taxon>Bacillota</taxon>
        <taxon>Bacilli</taxon>
        <taxon>Bacillales</taxon>
        <taxon>Bacillaceae</taxon>
        <taxon>Priestia</taxon>
    </lineage>
</organism>
<keyword evidence="3" id="KW-1185">Reference proteome</keyword>
<dbReference type="EMBL" id="LILC01000002">
    <property type="protein sequence ID" value="KOO50807.1"/>
    <property type="molecule type" value="Genomic_DNA"/>
</dbReference>
<evidence type="ECO:0000313" key="3">
    <source>
        <dbReference type="Proteomes" id="UP000037558"/>
    </source>
</evidence>
<proteinExistence type="predicted"/>
<dbReference type="PATRIC" id="fig|284581.3.peg.988"/>
<dbReference type="RefSeq" id="WP_053399979.1">
    <property type="nucleotide sequence ID" value="NZ_JAUKEN010000002.1"/>
</dbReference>
<gene>
    <name evidence="2" type="ORF">AMD01_03475</name>
</gene>
<name>A0A0M0LIR0_9BACI</name>
<protein>
    <submittedName>
        <fullName evidence="2">Uncharacterized protein</fullName>
    </submittedName>
</protein>
<evidence type="ECO:0000256" key="1">
    <source>
        <dbReference type="SAM" id="Phobius"/>
    </source>
</evidence>
<reference evidence="3" key="1">
    <citation type="submission" date="2015-08" db="EMBL/GenBank/DDBJ databases">
        <title>Fjat-14210 dsm16467.</title>
        <authorList>
            <person name="Liu B."/>
            <person name="Wang J."/>
            <person name="Zhu Y."/>
            <person name="Liu G."/>
            <person name="Chen Q."/>
            <person name="Chen Z."/>
            <person name="Lan J."/>
            <person name="Che J."/>
            <person name="Ge C."/>
            <person name="Shi H."/>
            <person name="Pan Z."/>
            <person name="Liu X."/>
        </authorList>
    </citation>
    <scope>NUCLEOTIDE SEQUENCE [LARGE SCALE GENOMIC DNA]</scope>
    <source>
        <strain evidence="3">DSM 16467</strain>
    </source>
</reference>
<keyword evidence="1" id="KW-0812">Transmembrane</keyword>
<evidence type="ECO:0000313" key="2">
    <source>
        <dbReference type="EMBL" id="KOO50807.1"/>
    </source>
</evidence>
<feature type="transmembrane region" description="Helical" evidence="1">
    <location>
        <begin position="45"/>
        <end position="69"/>
    </location>
</feature>